<protein>
    <recommendedName>
        <fullName evidence="4">Lipoprotein</fullName>
    </recommendedName>
</protein>
<evidence type="ECO:0000313" key="3">
    <source>
        <dbReference type="Proteomes" id="UP000288758"/>
    </source>
</evidence>
<name>A0A410S1L4_CORCK</name>
<dbReference type="RefSeq" id="WP_128799330.1">
    <property type="nucleotide sequence ID" value="NZ_CP034669.1"/>
</dbReference>
<organism evidence="2 3">
    <name type="scientific">Corallococcus coralloides</name>
    <name type="common">Myxococcus coralloides</name>
    <dbReference type="NCBI Taxonomy" id="184914"/>
    <lineage>
        <taxon>Bacteria</taxon>
        <taxon>Pseudomonadati</taxon>
        <taxon>Myxococcota</taxon>
        <taxon>Myxococcia</taxon>
        <taxon>Myxococcales</taxon>
        <taxon>Cystobacterineae</taxon>
        <taxon>Myxococcaceae</taxon>
        <taxon>Corallococcus</taxon>
    </lineage>
</organism>
<proteinExistence type="predicted"/>
<evidence type="ECO:0000313" key="2">
    <source>
        <dbReference type="EMBL" id="QAT88099.1"/>
    </source>
</evidence>
<reference evidence="2 3" key="1">
    <citation type="submission" date="2018-12" db="EMBL/GenBank/DDBJ databases">
        <title>Complete Genome Sequence of the Corallopyronin A producing Myxobacterium Corallococcus coralloides B035.</title>
        <authorList>
            <person name="Bouhired S.M."/>
            <person name="Rupp O."/>
            <person name="Blom J."/>
            <person name="Schaeberle T.F."/>
            <person name="Kehraus S."/>
            <person name="Schiefer A."/>
            <person name="Pfarr K."/>
            <person name="Goesmann A."/>
            <person name="Hoerauf A."/>
            <person name="Koenig G.M."/>
        </authorList>
    </citation>
    <scope>NUCLEOTIDE SEQUENCE [LARGE SCALE GENOMIC DNA]</scope>
    <source>
        <strain evidence="2 3">B035</strain>
    </source>
</reference>
<evidence type="ECO:0000256" key="1">
    <source>
        <dbReference type="SAM" id="SignalP"/>
    </source>
</evidence>
<accession>A0A410S1L4</accession>
<sequence>MPRHGVKYLAVSALVGASLLSAVSASAEEPGDFDSQRMAQEFVASQGQPLPVPSRDLSGSKRLLYVTETFHIVNGTGSTLYKYGSALSGHVIVQQPATIAGLGFAQTEVPPAMNWSQGFSYTTNPADPWGAAKACVFSVFVTYSGGVCSASVVTYPKGNQGVVCTYSPPSSAIDPVTCELELTLGID</sequence>
<dbReference type="AlphaFoldDB" id="A0A410S1L4"/>
<evidence type="ECO:0008006" key="4">
    <source>
        <dbReference type="Google" id="ProtNLM"/>
    </source>
</evidence>
<keyword evidence="1" id="KW-0732">Signal</keyword>
<feature type="chain" id="PRO_5019557613" description="Lipoprotein" evidence="1">
    <location>
        <begin position="28"/>
        <end position="187"/>
    </location>
</feature>
<dbReference type="Proteomes" id="UP000288758">
    <property type="component" value="Chromosome"/>
</dbReference>
<feature type="signal peptide" evidence="1">
    <location>
        <begin position="1"/>
        <end position="27"/>
    </location>
</feature>
<gene>
    <name evidence="2" type="ORF">EJ065_6572</name>
</gene>
<dbReference type="EMBL" id="CP034669">
    <property type="protein sequence ID" value="QAT88099.1"/>
    <property type="molecule type" value="Genomic_DNA"/>
</dbReference>